<organism evidence="3 4">
    <name type="scientific">Coleophoma crateriformis</name>
    <dbReference type="NCBI Taxonomy" id="565419"/>
    <lineage>
        <taxon>Eukaryota</taxon>
        <taxon>Fungi</taxon>
        <taxon>Dikarya</taxon>
        <taxon>Ascomycota</taxon>
        <taxon>Pezizomycotina</taxon>
        <taxon>Leotiomycetes</taxon>
        <taxon>Helotiales</taxon>
        <taxon>Dermateaceae</taxon>
        <taxon>Coleophoma</taxon>
    </lineage>
</organism>
<feature type="compositionally biased region" description="Basic and acidic residues" evidence="1">
    <location>
        <begin position="380"/>
        <end position="390"/>
    </location>
</feature>
<feature type="region of interest" description="Disordered" evidence="1">
    <location>
        <begin position="84"/>
        <end position="120"/>
    </location>
</feature>
<keyword evidence="2" id="KW-1133">Transmembrane helix</keyword>
<dbReference type="Proteomes" id="UP000256328">
    <property type="component" value="Unassembled WGS sequence"/>
</dbReference>
<accession>A0A3D8QEJ6</accession>
<evidence type="ECO:0000256" key="1">
    <source>
        <dbReference type="SAM" id="MobiDB-lite"/>
    </source>
</evidence>
<dbReference type="EMBL" id="PDLN01000019">
    <property type="protein sequence ID" value="RDW60068.1"/>
    <property type="molecule type" value="Genomic_DNA"/>
</dbReference>
<feature type="compositionally biased region" description="Basic and acidic residues" evidence="1">
    <location>
        <begin position="1038"/>
        <end position="1053"/>
    </location>
</feature>
<feature type="compositionally biased region" description="Low complexity" evidence="1">
    <location>
        <begin position="230"/>
        <end position="239"/>
    </location>
</feature>
<feature type="compositionally biased region" description="Polar residues" evidence="1">
    <location>
        <begin position="520"/>
        <end position="534"/>
    </location>
</feature>
<feature type="compositionally biased region" description="Low complexity" evidence="1">
    <location>
        <begin position="583"/>
        <end position="604"/>
    </location>
</feature>
<keyword evidence="2" id="KW-0472">Membrane</keyword>
<feature type="compositionally biased region" description="Polar residues" evidence="1">
    <location>
        <begin position="177"/>
        <end position="189"/>
    </location>
</feature>
<comment type="caution">
    <text evidence="3">The sequence shown here is derived from an EMBL/GenBank/DDBJ whole genome shotgun (WGS) entry which is preliminary data.</text>
</comment>
<keyword evidence="2" id="KW-0812">Transmembrane</keyword>
<proteinExistence type="predicted"/>
<feature type="compositionally biased region" description="Low complexity" evidence="1">
    <location>
        <begin position="475"/>
        <end position="489"/>
    </location>
</feature>
<feature type="compositionally biased region" description="Polar residues" evidence="1">
    <location>
        <begin position="968"/>
        <end position="988"/>
    </location>
</feature>
<feature type="compositionally biased region" description="Polar residues" evidence="1">
    <location>
        <begin position="919"/>
        <end position="933"/>
    </location>
</feature>
<feature type="region of interest" description="Disordered" evidence="1">
    <location>
        <begin position="693"/>
        <end position="741"/>
    </location>
</feature>
<keyword evidence="4" id="KW-1185">Reference proteome</keyword>
<feature type="compositionally biased region" description="Low complexity" evidence="1">
    <location>
        <begin position="755"/>
        <end position="773"/>
    </location>
</feature>
<feature type="compositionally biased region" description="Polar residues" evidence="1">
    <location>
        <begin position="251"/>
        <end position="261"/>
    </location>
</feature>
<feature type="compositionally biased region" description="Pro residues" evidence="1">
    <location>
        <begin position="281"/>
        <end position="292"/>
    </location>
</feature>
<dbReference type="OrthoDB" id="3546893at2759"/>
<evidence type="ECO:0000256" key="2">
    <source>
        <dbReference type="SAM" id="Phobius"/>
    </source>
</evidence>
<gene>
    <name evidence="3" type="ORF">BP5796_11674</name>
</gene>
<feature type="compositionally biased region" description="Polar residues" evidence="1">
    <location>
        <begin position="310"/>
        <end position="322"/>
    </location>
</feature>
<name>A0A3D8QEJ6_9HELO</name>
<feature type="region of interest" description="Disordered" evidence="1">
    <location>
        <begin position="754"/>
        <end position="1065"/>
    </location>
</feature>
<feature type="compositionally biased region" description="Basic and acidic residues" evidence="1">
    <location>
        <begin position="817"/>
        <end position="851"/>
    </location>
</feature>
<evidence type="ECO:0000313" key="4">
    <source>
        <dbReference type="Proteomes" id="UP000256328"/>
    </source>
</evidence>
<feature type="region of interest" description="Disordered" evidence="1">
    <location>
        <begin position="470"/>
        <end position="622"/>
    </location>
</feature>
<sequence length="1065" mass="116959">MSPRPKAIATSVARRQSAASPTLSTPVIIGIAVAGAVVLCGTLIFAGVLVARASHRRKKGKVQAIELPQDVGKELRAALEMKHPSEWPGRQSYSRIEGEQPRPMPSTWTDDDPFIGPSTPKVRRALKRRTLSPRKPMFRISGMRDSWPLVSTMQIPPHLASTPPPLPLGGLLPFETGNGQSKNEFSQSEPRWPPRTYSRSSRQPRQLLAFDGTDSQETQNFSKLVDDLQRTSPRSSTRSSPRKRRSTSESQLSSILRSTSQRLKRGGSLTRARSSISQFPGSPPKEPLPAPPHTEDPLPSDNREKMLTPDPSSYAGSINSSIYERYINRTPSPSRMVARSAGCAPPKRNTSPTHSAASEDSLVRVQTPDLAIPSNLSSPSRKDTSSERRHYISNGAKSEFRDSDNNDRAISAVGGRTSVAAKSGHALRLSFNGDPFYSSAQDSNQLIPSNASGESLRRYYLRKSTFGAGSDLDRPSSYASSSSFASPLRDVSGNSQTPSRPRSPPESPTKQNPFHWAPEDSNSSKALQTGLKTSGSKRRGHKRSHTVRISALPRPASVAAVQELPEEESPATAALKPQPLNISAPSSPTRSTTDRTSPFRPPSSAAFNPNVKVPSLSRPSSTTNLTYQQEMNSVLSTLSLSNYYTEEDNSEEEFFKRGEISKKEARRKGYDFSLQAPTLGSFESFADSALMDTESTSKSREGLNLQFSPLISPATTPPKEKAPRSHQSPRGPRSEPPRTGVNMETQISMLRRMNSEVSTVSSIPSPVSEVSPTLPDFRGGGLSPSKQGSQLDRKRGSKHYLRLGTRTSPSKRRPKPSIRDSMMRGRVSDKVEREKQRRESTLHDEVTQEHESEIEETPIQQQETIMYDPVDFFSGGQLTPMRTPPKASTIKEDQKPVKKEESPKGLNIPSIKDAVLSPAGQSTVHTTPPRTTQSRITPPRTTSLRTTPTRTTPAHSTPPRLTPDHSHAAQSQADNRAENPSQEQSVQGDNEEKRWSDAMTKPNLNGVRSQRDSRMQMPSPRTPPKWAGRGINEALQGENDRPDSLGLYDRDGFLRSSPSRVGGMF</sequence>
<evidence type="ECO:0000313" key="3">
    <source>
        <dbReference type="EMBL" id="RDW60068.1"/>
    </source>
</evidence>
<feature type="compositionally biased region" description="Polar residues" evidence="1">
    <location>
        <begin position="348"/>
        <end position="358"/>
    </location>
</feature>
<reference evidence="3 4" key="1">
    <citation type="journal article" date="2018" name="IMA Fungus">
        <title>IMA Genome-F 9: Draft genome sequence of Annulohypoxylon stygium, Aspergillus mulundensis, Berkeleyomyces basicola (syn. Thielaviopsis basicola), Ceratocystis smalleyi, two Cercospora beticola strains, Coleophoma cylindrospora, Fusarium fracticaudum, Phialophora cf. hyalina, and Morchella septimelata.</title>
        <authorList>
            <person name="Wingfield B.D."/>
            <person name="Bills G.F."/>
            <person name="Dong Y."/>
            <person name="Huang W."/>
            <person name="Nel W.J."/>
            <person name="Swalarsk-Parry B.S."/>
            <person name="Vaghefi N."/>
            <person name="Wilken P.M."/>
            <person name="An Z."/>
            <person name="de Beer Z.W."/>
            <person name="De Vos L."/>
            <person name="Chen L."/>
            <person name="Duong T.A."/>
            <person name="Gao Y."/>
            <person name="Hammerbacher A."/>
            <person name="Kikkert J.R."/>
            <person name="Li Y."/>
            <person name="Li H."/>
            <person name="Li K."/>
            <person name="Li Q."/>
            <person name="Liu X."/>
            <person name="Ma X."/>
            <person name="Naidoo K."/>
            <person name="Pethybridge S.J."/>
            <person name="Sun J."/>
            <person name="Steenkamp E.T."/>
            <person name="van der Nest M.A."/>
            <person name="van Wyk S."/>
            <person name="Wingfield M.J."/>
            <person name="Xiong C."/>
            <person name="Yue Q."/>
            <person name="Zhang X."/>
        </authorList>
    </citation>
    <scope>NUCLEOTIDE SEQUENCE [LARGE SCALE GENOMIC DNA]</scope>
    <source>
        <strain evidence="3 4">BP5796</strain>
    </source>
</reference>
<protein>
    <submittedName>
        <fullName evidence="3">Uncharacterized protein</fullName>
    </submittedName>
</protein>
<dbReference type="AlphaFoldDB" id="A0A3D8QEJ6"/>
<feature type="compositionally biased region" description="Low complexity" evidence="1">
    <location>
        <begin position="934"/>
        <end position="959"/>
    </location>
</feature>
<feature type="compositionally biased region" description="Polar residues" evidence="1">
    <location>
        <begin position="271"/>
        <end position="280"/>
    </location>
</feature>
<feature type="compositionally biased region" description="Polar residues" evidence="1">
    <location>
        <begin position="213"/>
        <end position="222"/>
    </location>
</feature>
<feature type="transmembrane region" description="Helical" evidence="2">
    <location>
        <begin position="27"/>
        <end position="51"/>
    </location>
</feature>
<feature type="compositionally biased region" description="Basic and acidic residues" evidence="1">
    <location>
        <begin position="293"/>
        <end position="307"/>
    </location>
</feature>
<feature type="compositionally biased region" description="Basic and acidic residues" evidence="1">
    <location>
        <begin position="889"/>
        <end position="903"/>
    </location>
</feature>
<feature type="region of interest" description="Disordered" evidence="1">
    <location>
        <begin position="158"/>
        <end position="406"/>
    </location>
</feature>
<feature type="compositionally biased region" description="Basic residues" evidence="1">
    <location>
        <begin position="535"/>
        <end position="546"/>
    </location>
</feature>